<dbReference type="EMBL" id="MLAK01001321">
    <property type="protein sequence ID" value="OHS94405.1"/>
    <property type="molecule type" value="Genomic_DNA"/>
</dbReference>
<dbReference type="GeneID" id="94847334"/>
<dbReference type="RefSeq" id="XP_068347542.1">
    <property type="nucleotide sequence ID" value="XM_068512630.1"/>
</dbReference>
<evidence type="ECO:0000256" key="1">
    <source>
        <dbReference type="SAM" id="Coils"/>
    </source>
</evidence>
<evidence type="ECO:0000313" key="4">
    <source>
        <dbReference type="Proteomes" id="UP000179807"/>
    </source>
</evidence>
<reference evidence="3" key="1">
    <citation type="submission" date="2016-10" db="EMBL/GenBank/DDBJ databases">
        <authorList>
            <person name="Benchimol M."/>
            <person name="Almeida L.G."/>
            <person name="Vasconcelos A.T."/>
            <person name="Perreira-Neves A."/>
            <person name="Rosa I.A."/>
            <person name="Tasca T."/>
            <person name="Bogo M.R."/>
            <person name="de Souza W."/>
        </authorList>
    </citation>
    <scope>NUCLEOTIDE SEQUENCE [LARGE SCALE GENOMIC DNA]</scope>
    <source>
        <strain evidence="3">K</strain>
    </source>
</reference>
<feature type="coiled-coil region" evidence="1">
    <location>
        <begin position="395"/>
        <end position="422"/>
    </location>
</feature>
<accession>A0A1J4JAD0</accession>
<evidence type="ECO:0000313" key="3">
    <source>
        <dbReference type="EMBL" id="OHS94405.1"/>
    </source>
</evidence>
<keyword evidence="1" id="KW-0175">Coiled coil</keyword>
<dbReference type="Proteomes" id="UP000179807">
    <property type="component" value="Unassembled WGS sequence"/>
</dbReference>
<feature type="coiled-coil region" evidence="1">
    <location>
        <begin position="116"/>
        <end position="143"/>
    </location>
</feature>
<name>A0A1J4JAD0_9EUKA</name>
<feature type="coiled-coil region" evidence="1">
    <location>
        <begin position="598"/>
        <end position="649"/>
    </location>
</feature>
<comment type="caution">
    <text evidence="3">The sequence shown here is derived from an EMBL/GenBank/DDBJ whole genome shotgun (WGS) entry which is preliminary data.</text>
</comment>
<dbReference type="AlphaFoldDB" id="A0A1J4JAD0"/>
<proteinExistence type="predicted"/>
<feature type="region of interest" description="Disordered" evidence="2">
    <location>
        <begin position="679"/>
        <end position="708"/>
    </location>
</feature>
<dbReference type="VEuPathDB" id="TrichDB:TRFO_39417"/>
<feature type="compositionally biased region" description="Polar residues" evidence="2">
    <location>
        <begin position="684"/>
        <end position="700"/>
    </location>
</feature>
<feature type="coiled-coil region" evidence="1">
    <location>
        <begin position="280"/>
        <end position="371"/>
    </location>
</feature>
<organism evidence="3 4">
    <name type="scientific">Tritrichomonas foetus</name>
    <dbReference type="NCBI Taxonomy" id="1144522"/>
    <lineage>
        <taxon>Eukaryota</taxon>
        <taxon>Metamonada</taxon>
        <taxon>Parabasalia</taxon>
        <taxon>Tritrichomonadida</taxon>
        <taxon>Tritrichomonadidae</taxon>
        <taxon>Tritrichomonas</taxon>
    </lineage>
</organism>
<sequence>MIYVNIDKLREFNYSVHKWSFFKRALNEISNSSMMSENNDLLFSSHGEFLKGFNEDLDNLISTSENFESQFNLLAYYLIDSTSKLKDSINRQVSKYECNELITVANEFSIFHHCFIENFKKEMENLLKNYHQLKNDFSDETANSIEHIHQLVSLILQNKVNFNKICFHTGTSNFRSNFYSKKKYFHDKIHVLKNEIEELKGTVLSIKAVNINKIKKYRECYQKIVRLIDVKFKQYQKFRDDIENEFKSFEQKQSNFFKWVSTNQERIKSKKLALDKEKSDNEALKLRKILENQLKNVKEKNTEERVVFVNSFKNIHDQLCDQMDELSNLNKVLQELRKVNEEKEAIARKKYNSEEKQLKNEIEILVKANKEIGDIIQKIQSEYDLEYQKHKRQCMNTIQQTMFEQSDEIKELENRLNQEYNKKINEIHVNSEKSPMEIDYENKYNDCISQLSSPVFSTAIGYQQSQEINELLERKSSLVSKINNERALLLIETPNKSSCSTNDNDEIRVEEFLFLSHKEKKLMNSLFELEQESNKKLMESENKKYTDIQKLKHELNLMNRISLSRIMSFIDEQIPKENNGLNYFHNNNKRFIELLNSDELLEKNIQKLEIQIHKLKMNEFSIKPKNKQIKKLENELNKVDDEFLKIYRQYKDVKQKYEQQQNRNNAIDFRITRNKRHQKIVKSKPQNSPFLISPARSKTQLQRKPKFS</sequence>
<gene>
    <name evidence="3" type="ORF">TRFO_39417</name>
</gene>
<protein>
    <submittedName>
        <fullName evidence="3">Uncharacterized protein</fullName>
    </submittedName>
</protein>
<keyword evidence="4" id="KW-1185">Reference proteome</keyword>
<evidence type="ECO:0000256" key="2">
    <source>
        <dbReference type="SAM" id="MobiDB-lite"/>
    </source>
</evidence>